<evidence type="ECO:0000256" key="15">
    <source>
        <dbReference type="ARBA" id="ARBA00025198"/>
    </source>
</evidence>
<keyword evidence="12" id="KW-0511">Multifunctional enzyme</keyword>
<evidence type="ECO:0000256" key="17">
    <source>
        <dbReference type="HAMAP-Rule" id="MF_01398"/>
    </source>
</evidence>
<comment type="similarity">
    <text evidence="2">In the C-terminal section; belongs to the ATPase delta chain family.</text>
</comment>
<dbReference type="Pfam" id="PF00430">
    <property type="entry name" value="ATP-synt_B"/>
    <property type="match status" value="1"/>
</dbReference>
<evidence type="ECO:0000256" key="18">
    <source>
        <dbReference type="RuleBase" id="RU003848"/>
    </source>
</evidence>
<keyword evidence="19" id="KW-0378">Hydrolase</keyword>
<evidence type="ECO:0000256" key="1">
    <source>
        <dbReference type="ARBA" id="ARBA00005513"/>
    </source>
</evidence>
<keyword evidence="6 17" id="KW-0138">CF(0)</keyword>
<dbReference type="InterPro" id="IPR005864">
    <property type="entry name" value="ATP_synth_F0_bsu_bac"/>
</dbReference>
<dbReference type="InterPro" id="IPR000711">
    <property type="entry name" value="ATPase_OSCP/dsu"/>
</dbReference>
<reference evidence="19" key="1">
    <citation type="journal article" date="2015" name="ISME J.">
        <title>Aquifer environment selects for microbial species cohorts in sediment and groundwater.</title>
        <authorList>
            <person name="Hug L.A."/>
            <person name="Thomas B.C."/>
            <person name="Brown C.T."/>
            <person name="Frischkorn K.R."/>
            <person name="Williams K.H."/>
            <person name="Tringe S.G."/>
            <person name="Banfield J.F."/>
        </authorList>
    </citation>
    <scope>NUCLEOTIDE SEQUENCE</scope>
</reference>
<dbReference type="PRINTS" id="PR00125">
    <property type="entry name" value="ATPASEDELTA"/>
</dbReference>
<dbReference type="GO" id="GO:0046961">
    <property type="term" value="F:proton-transporting ATPase activity, rotational mechanism"/>
    <property type="evidence" value="ECO:0007669"/>
    <property type="project" value="TreeGrafter"/>
</dbReference>
<protein>
    <recommendedName>
        <fullName evidence="17">ATP synthase subunit b</fullName>
    </recommendedName>
    <alternativeName>
        <fullName evidence="17">ATP synthase F(0) sector subunit b</fullName>
    </alternativeName>
    <alternativeName>
        <fullName evidence="17">ATPase subunit I</fullName>
    </alternativeName>
    <alternativeName>
        <fullName evidence="17">F-type ATPase subunit b</fullName>
        <shortName evidence="17">F-ATPase subunit b</shortName>
    </alternativeName>
</protein>
<comment type="similarity">
    <text evidence="1 17 18">Belongs to the ATPase B chain family.</text>
</comment>
<evidence type="ECO:0000256" key="9">
    <source>
        <dbReference type="ARBA" id="ARBA00022989"/>
    </source>
</evidence>
<dbReference type="EMBL" id="KT007045">
    <property type="protein sequence ID" value="AKQ04575.1"/>
    <property type="molecule type" value="Genomic_DNA"/>
</dbReference>
<comment type="similarity">
    <text evidence="3">In the N-terminal section; belongs to the ATPase B chain family.</text>
</comment>
<accession>A0A0H4TCG7</accession>
<dbReference type="InterPro" id="IPR050059">
    <property type="entry name" value="ATP_synthase_B_chain"/>
</dbReference>
<keyword evidence="8 17" id="KW-0375">Hydrogen ion transport</keyword>
<sequence>MEKLGINLGSILIQIASFGILFVVLRAWVYKPLLSQMEKRRKTIAQGLEDARVASEARANAERESNQILSEAQAKAAEIVREATARAEVAAREVRAASDAEAAKARDVALAEVQQERDRVLSDVRGQIAALSIAATQKLIGESLDEKRQHVLLDEFFSGVRSGKVVVLEGEQVKGAAAEVTSALPLTDAEQDTVKSDVLKKLGTSASVTFRVDPTILGGLVVKVGDRVVDGSVAGQLQGLRQALQ</sequence>
<dbReference type="CDD" id="cd06503">
    <property type="entry name" value="ATP-synt_Fo_b"/>
    <property type="match status" value="1"/>
</dbReference>
<gene>
    <name evidence="17 19" type="primary">atpF</name>
</gene>
<organism evidence="19">
    <name type="scientific">uncultured Chloroflexi bacterium Rifle_16ft_4_minimus_640</name>
    <dbReference type="NCBI Taxonomy" id="1665080"/>
    <lineage>
        <taxon>Bacteria</taxon>
        <taxon>Bacillati</taxon>
        <taxon>Chloroflexota</taxon>
        <taxon>environmental samples</taxon>
    </lineage>
</organism>
<comment type="function">
    <text evidence="14">This fusion protein includes a component of the F(0) channel (subunit b) and of the F(1) subunit (subunit delta). Two copies of subunit b and one of delta together form the peripheral 'stator' stalk which links F(1) to F(0).</text>
</comment>
<evidence type="ECO:0000256" key="13">
    <source>
        <dbReference type="ARBA" id="ARBA00023310"/>
    </source>
</evidence>
<dbReference type="PANTHER" id="PTHR33445">
    <property type="entry name" value="ATP SYNTHASE SUBUNIT B', CHLOROPLASTIC"/>
    <property type="match status" value="1"/>
</dbReference>
<evidence type="ECO:0000256" key="6">
    <source>
        <dbReference type="ARBA" id="ARBA00022547"/>
    </source>
</evidence>
<dbReference type="Gene3D" id="6.10.250.1580">
    <property type="match status" value="1"/>
</dbReference>
<dbReference type="SUPFAM" id="SSF81573">
    <property type="entry name" value="F1F0 ATP synthase subunit B, membrane domain"/>
    <property type="match status" value="1"/>
</dbReference>
<evidence type="ECO:0000313" key="19">
    <source>
        <dbReference type="EMBL" id="AKQ04575.1"/>
    </source>
</evidence>
<dbReference type="NCBIfam" id="TIGR01144">
    <property type="entry name" value="ATP_synt_b"/>
    <property type="match status" value="1"/>
</dbReference>
<comment type="function">
    <text evidence="15 17">F(1)F(0) ATP synthase produces ATP from ADP in the presence of a proton or sodium gradient. F-type ATPases consist of two structural domains, F(1) containing the extramembraneous catalytic core and F(0) containing the membrane proton channel, linked together by a central stalk and a peripheral stalk. During catalysis, ATP synthesis in the catalytic domain of F(1) is coupled via a rotary mechanism of the central stalk subunits to proton translocation.</text>
</comment>
<dbReference type="HAMAP" id="MF_01398">
    <property type="entry name" value="ATP_synth_b_bprime"/>
    <property type="match status" value="1"/>
</dbReference>
<dbReference type="GO" id="GO:0046933">
    <property type="term" value="F:proton-transporting ATP synthase activity, rotational mechanism"/>
    <property type="evidence" value="ECO:0007669"/>
    <property type="project" value="UniProtKB-UniRule"/>
</dbReference>
<keyword evidence="10 17" id="KW-0406">Ion transport</keyword>
<evidence type="ECO:0000256" key="11">
    <source>
        <dbReference type="ARBA" id="ARBA00023136"/>
    </source>
</evidence>
<keyword evidence="9 17" id="KW-1133">Transmembrane helix</keyword>
<evidence type="ECO:0000256" key="2">
    <source>
        <dbReference type="ARBA" id="ARBA00010377"/>
    </source>
</evidence>
<dbReference type="GO" id="GO:0005886">
    <property type="term" value="C:plasma membrane"/>
    <property type="evidence" value="ECO:0007669"/>
    <property type="project" value="UniProtKB-SubCell"/>
</dbReference>
<comment type="function">
    <text evidence="17">Component of the F(0) channel, it forms part of the peripheral stalk, linking F(1) to F(0).</text>
</comment>
<dbReference type="GO" id="GO:0016787">
    <property type="term" value="F:hydrolase activity"/>
    <property type="evidence" value="ECO:0007669"/>
    <property type="project" value="UniProtKB-KW"/>
</dbReference>
<feature type="transmembrane region" description="Helical" evidence="17">
    <location>
        <begin position="6"/>
        <end position="29"/>
    </location>
</feature>
<dbReference type="InterPro" id="IPR028987">
    <property type="entry name" value="ATP_synth_B-like_membr_sf"/>
</dbReference>
<dbReference type="InterPro" id="IPR002146">
    <property type="entry name" value="ATP_synth_b/b'su_bac/chlpt"/>
</dbReference>
<dbReference type="Pfam" id="PF00213">
    <property type="entry name" value="OSCP"/>
    <property type="match status" value="1"/>
</dbReference>
<evidence type="ECO:0000256" key="7">
    <source>
        <dbReference type="ARBA" id="ARBA00022692"/>
    </source>
</evidence>
<keyword evidence="7 17" id="KW-0812">Transmembrane</keyword>
<keyword evidence="5 17" id="KW-1003">Cell membrane</keyword>
<evidence type="ECO:0000256" key="8">
    <source>
        <dbReference type="ARBA" id="ARBA00022781"/>
    </source>
</evidence>
<name>A0A0H4TCG7_9CHLR</name>
<proteinExistence type="inferred from homology"/>
<evidence type="ECO:0000256" key="5">
    <source>
        <dbReference type="ARBA" id="ARBA00022475"/>
    </source>
</evidence>
<evidence type="ECO:0000256" key="10">
    <source>
        <dbReference type="ARBA" id="ARBA00023065"/>
    </source>
</evidence>
<dbReference type="PANTHER" id="PTHR33445:SF1">
    <property type="entry name" value="ATP SYNTHASE SUBUNIT B"/>
    <property type="match status" value="1"/>
</dbReference>
<evidence type="ECO:0000256" key="12">
    <source>
        <dbReference type="ARBA" id="ARBA00023268"/>
    </source>
</evidence>
<evidence type="ECO:0000256" key="16">
    <source>
        <dbReference type="ARBA" id="ARBA00037847"/>
    </source>
</evidence>
<evidence type="ECO:0000256" key="14">
    <source>
        <dbReference type="ARBA" id="ARBA00024925"/>
    </source>
</evidence>
<dbReference type="GO" id="GO:0045259">
    <property type="term" value="C:proton-transporting ATP synthase complex"/>
    <property type="evidence" value="ECO:0007669"/>
    <property type="project" value="UniProtKB-KW"/>
</dbReference>
<evidence type="ECO:0000256" key="4">
    <source>
        <dbReference type="ARBA" id="ARBA00022448"/>
    </source>
</evidence>
<dbReference type="GO" id="GO:0012505">
    <property type="term" value="C:endomembrane system"/>
    <property type="evidence" value="ECO:0007669"/>
    <property type="project" value="UniProtKB-SubCell"/>
</dbReference>
<comment type="subunit">
    <text evidence="17">F-type ATPases have 2 components, F(1) - the catalytic core - and F(0) - the membrane proton channel. F(1) has five subunits: alpha(3), beta(3), gamma(1), delta(1), epsilon(1). F(0) has three main subunits: a(1), b(2) and c(10-14). The alpha and beta chains form an alternating ring which encloses part of the gamma chain. F(1) is attached to F(0) by a central stalk formed by the gamma and epsilon chains, while a peripheral stalk is formed by the delta and b chains.</text>
</comment>
<keyword evidence="11 17" id="KW-0472">Membrane</keyword>
<evidence type="ECO:0000256" key="3">
    <source>
        <dbReference type="ARBA" id="ARBA00010811"/>
    </source>
</evidence>
<dbReference type="AlphaFoldDB" id="A0A0H4TCG7"/>
<keyword evidence="13 17" id="KW-0066">ATP synthesis</keyword>
<comment type="subcellular location">
    <subcellularLocation>
        <location evidence="17">Cell membrane</location>
        <topology evidence="17">Single-pass membrane protein</topology>
    </subcellularLocation>
    <subcellularLocation>
        <location evidence="16">Endomembrane system</location>
        <topology evidence="16">Single-pass membrane protein</topology>
    </subcellularLocation>
</comment>
<keyword evidence="4 17" id="KW-0813">Transport</keyword>